<evidence type="ECO:0000313" key="2">
    <source>
        <dbReference type="EMBL" id="MBW79722.1"/>
    </source>
</evidence>
<name>A0A2M4DQ92_ANODA</name>
<organism evidence="2">
    <name type="scientific">Anopheles darlingi</name>
    <name type="common">Mosquito</name>
    <dbReference type="NCBI Taxonomy" id="43151"/>
    <lineage>
        <taxon>Eukaryota</taxon>
        <taxon>Metazoa</taxon>
        <taxon>Ecdysozoa</taxon>
        <taxon>Arthropoda</taxon>
        <taxon>Hexapoda</taxon>
        <taxon>Insecta</taxon>
        <taxon>Pterygota</taxon>
        <taxon>Neoptera</taxon>
        <taxon>Endopterygota</taxon>
        <taxon>Diptera</taxon>
        <taxon>Nematocera</taxon>
        <taxon>Culicoidea</taxon>
        <taxon>Culicidae</taxon>
        <taxon>Anophelinae</taxon>
        <taxon>Anopheles</taxon>
    </lineage>
</organism>
<feature type="signal peptide" evidence="1">
    <location>
        <begin position="1"/>
        <end position="21"/>
    </location>
</feature>
<dbReference type="AlphaFoldDB" id="A0A2M4DQ92"/>
<proteinExistence type="predicted"/>
<sequence length="72" mass="8135">MMPKPWLTLIHFKNVVHFVRSFHACSSCLCTMGGIEPATCTHIKSVLIKSVFHRGTKERGPLCLHRLAMVTE</sequence>
<protein>
    <submittedName>
        <fullName evidence="2">Putative secreted protein</fullName>
    </submittedName>
</protein>
<feature type="chain" id="PRO_5014688900" evidence="1">
    <location>
        <begin position="22"/>
        <end position="72"/>
    </location>
</feature>
<dbReference type="EMBL" id="GGFL01015544">
    <property type="protein sequence ID" value="MBW79722.1"/>
    <property type="molecule type" value="Transcribed_RNA"/>
</dbReference>
<evidence type="ECO:0000256" key="1">
    <source>
        <dbReference type="SAM" id="SignalP"/>
    </source>
</evidence>
<accession>A0A2M4DQ92</accession>
<keyword evidence="1" id="KW-0732">Signal</keyword>
<reference evidence="2" key="1">
    <citation type="submission" date="2018-01" db="EMBL/GenBank/DDBJ databases">
        <title>An insight into the sialome of Amazonian anophelines.</title>
        <authorList>
            <person name="Ribeiro J.M."/>
            <person name="Scarpassa V."/>
            <person name="Calvo E."/>
        </authorList>
    </citation>
    <scope>NUCLEOTIDE SEQUENCE</scope>
</reference>